<proteinExistence type="predicted"/>
<dbReference type="EMBL" id="CP158453">
    <property type="protein sequence ID" value="XBX97602.1"/>
    <property type="molecule type" value="Genomic_DNA"/>
</dbReference>
<dbReference type="RefSeq" id="WP_026685025.1">
    <property type="nucleotide sequence ID" value="NZ_CP158453.1"/>
</dbReference>
<feature type="transmembrane region" description="Helical" evidence="1">
    <location>
        <begin position="7"/>
        <end position="25"/>
    </location>
</feature>
<dbReference type="AlphaFoldDB" id="A0AAU7WID2"/>
<keyword evidence="1" id="KW-0812">Transmembrane</keyword>
<keyword evidence="1" id="KW-1133">Transmembrane helix</keyword>
<evidence type="ECO:0000313" key="2">
    <source>
        <dbReference type="EMBL" id="XBX97602.1"/>
    </source>
</evidence>
<protein>
    <submittedName>
        <fullName evidence="2">Uncharacterized protein</fullName>
    </submittedName>
</protein>
<sequence>MKILEKLSYWIFILCAAVIMIINFTSNNGTIKDVVGIICFVIVLIVALNAIIYRKKSKGK</sequence>
<dbReference type="GeneID" id="93260789"/>
<organism evidence="2">
    <name type="scientific">Heyndrickxia faecalis</name>
    <dbReference type="NCBI Taxonomy" id="2824910"/>
    <lineage>
        <taxon>Bacteria</taxon>
        <taxon>Bacillati</taxon>
        <taxon>Bacillota</taxon>
        <taxon>Bacilli</taxon>
        <taxon>Bacillales</taxon>
        <taxon>Bacillaceae</taxon>
        <taxon>Heyndrickxia</taxon>
    </lineage>
</organism>
<reference evidence="2" key="1">
    <citation type="submission" date="2024-06" db="EMBL/GenBank/DDBJ databases">
        <authorList>
            <person name="Huang C.H."/>
            <person name="Ting Y.S."/>
            <person name="Cheng Y.H."/>
        </authorList>
    </citation>
    <scope>NUCLEOTIDE SEQUENCE</scope>
    <source>
        <strain evidence="2">TCI803</strain>
    </source>
</reference>
<feature type="transmembrane region" description="Helical" evidence="1">
    <location>
        <begin position="31"/>
        <end position="53"/>
    </location>
</feature>
<evidence type="ECO:0000256" key="1">
    <source>
        <dbReference type="SAM" id="Phobius"/>
    </source>
</evidence>
<name>A0AAU7WID2_9BACI</name>
<accession>A0AAU7WID2</accession>
<keyword evidence="1" id="KW-0472">Membrane</keyword>
<gene>
    <name evidence="2" type="ORF">ABR335_14270</name>
</gene>